<proteinExistence type="predicted"/>
<feature type="transmembrane region" description="Helical" evidence="10">
    <location>
        <begin position="116"/>
        <end position="136"/>
    </location>
</feature>
<protein>
    <recommendedName>
        <fullName evidence="3">histidine kinase</fullName>
        <ecNumber evidence="3">2.7.13.3</ecNumber>
    </recommendedName>
</protein>
<evidence type="ECO:0000313" key="14">
    <source>
        <dbReference type="Proteomes" id="UP000188219"/>
    </source>
</evidence>
<dbReference type="InterPro" id="IPR036890">
    <property type="entry name" value="HATPase_C_sf"/>
</dbReference>
<keyword evidence="10" id="KW-0472">Membrane</keyword>
<dbReference type="InterPro" id="IPR036097">
    <property type="entry name" value="HisK_dim/P_sf"/>
</dbReference>
<gene>
    <name evidence="13" type="ORF">Mag101_16860</name>
</gene>
<dbReference type="GO" id="GO:0005524">
    <property type="term" value="F:ATP binding"/>
    <property type="evidence" value="ECO:0007669"/>
    <property type="project" value="UniProtKB-KW"/>
</dbReference>
<keyword evidence="8" id="KW-0418">Kinase</keyword>
<evidence type="ECO:0000256" key="5">
    <source>
        <dbReference type="ARBA" id="ARBA00022553"/>
    </source>
</evidence>
<evidence type="ECO:0000256" key="7">
    <source>
        <dbReference type="ARBA" id="ARBA00022741"/>
    </source>
</evidence>
<keyword evidence="10" id="KW-0812">Transmembrane</keyword>
<dbReference type="Gene3D" id="3.30.565.10">
    <property type="entry name" value="Histidine kinase-like ATPase, C-terminal domain"/>
    <property type="match status" value="1"/>
</dbReference>
<evidence type="ECO:0000256" key="10">
    <source>
        <dbReference type="SAM" id="Phobius"/>
    </source>
</evidence>
<comment type="subcellular location">
    <subcellularLocation>
        <location evidence="2">Cell membrane</location>
        <topology evidence="2">Multi-pass membrane protein</topology>
    </subcellularLocation>
</comment>
<dbReference type="SMART" id="SM00388">
    <property type="entry name" value="HisKA"/>
    <property type="match status" value="1"/>
</dbReference>
<evidence type="ECO:0000256" key="6">
    <source>
        <dbReference type="ARBA" id="ARBA00022679"/>
    </source>
</evidence>
<dbReference type="Proteomes" id="UP000188219">
    <property type="component" value="Chromosome"/>
</dbReference>
<evidence type="ECO:0000259" key="12">
    <source>
        <dbReference type="SMART" id="SM00388"/>
    </source>
</evidence>
<keyword evidence="10" id="KW-1133">Transmembrane helix</keyword>
<dbReference type="Pfam" id="PF02518">
    <property type="entry name" value="HATPase_c"/>
    <property type="match status" value="1"/>
</dbReference>
<sequence>MRSQMLRLLGIFALALIVVLSALNALYQNYSDQPGEYAISAAQLAKVLEHRDTPLAQRYPLNAVHFPRDLMERMRAGEIIGLDNSDEQILFYHLSDNNVIQIGPFPQRQQENVTQWRLLFIGAMLLVLLAAIWPMFRDLNRLQNTAIRFSKKPFRLPSRTSRRSTIYPLAETFRRNANIVLGYCRMNQDLARTIAHEIRTPLARIKFQLALEDKGNEGNHMIAQATGDIESLIEKYLTFAKVEIQEQFISRKQNALNPFFSGLSDSLEVQCPDLQIGYYFADGDAWFEPDSLTIAIHNLITNARKYAEDRVDVRFHHDINRCVLTIEDNGPGLAGDALELTDAFTRSATDDQGYGLGLYIVKKVMMWHDGEFQLDRSPTLGGTRATLSWPNSA</sequence>
<dbReference type="AlphaFoldDB" id="A0A1Q2MA76"/>
<dbReference type="RefSeq" id="WP_077407621.1">
    <property type="nucleotide sequence ID" value="NZ_CP019650.1"/>
</dbReference>
<evidence type="ECO:0000256" key="1">
    <source>
        <dbReference type="ARBA" id="ARBA00000085"/>
    </source>
</evidence>
<dbReference type="CDD" id="cd00082">
    <property type="entry name" value="HisKA"/>
    <property type="match status" value="1"/>
</dbReference>
<dbReference type="GO" id="GO:0000155">
    <property type="term" value="F:phosphorelay sensor kinase activity"/>
    <property type="evidence" value="ECO:0007669"/>
    <property type="project" value="InterPro"/>
</dbReference>
<dbReference type="EMBL" id="CP019650">
    <property type="protein sequence ID" value="AQQ69112.1"/>
    <property type="molecule type" value="Genomic_DNA"/>
</dbReference>
<keyword evidence="14" id="KW-1185">Reference proteome</keyword>
<organism evidence="13 14">
    <name type="scientific">Microbulbifer agarilyticus</name>
    <dbReference type="NCBI Taxonomy" id="260552"/>
    <lineage>
        <taxon>Bacteria</taxon>
        <taxon>Pseudomonadati</taxon>
        <taxon>Pseudomonadota</taxon>
        <taxon>Gammaproteobacteria</taxon>
        <taxon>Cellvibrionales</taxon>
        <taxon>Microbulbiferaceae</taxon>
        <taxon>Microbulbifer</taxon>
    </lineage>
</organism>
<dbReference type="OrthoDB" id="9804645at2"/>
<dbReference type="InterPro" id="IPR004358">
    <property type="entry name" value="Sig_transdc_His_kin-like_C"/>
</dbReference>
<keyword evidence="4" id="KW-1003">Cell membrane</keyword>
<dbReference type="SMART" id="SM00387">
    <property type="entry name" value="HATPase_c"/>
    <property type="match status" value="1"/>
</dbReference>
<feature type="domain" description="Histidine kinase/HSP90-like ATPase" evidence="11">
    <location>
        <begin position="287"/>
        <end position="393"/>
    </location>
</feature>
<dbReference type="InterPro" id="IPR003594">
    <property type="entry name" value="HATPase_dom"/>
</dbReference>
<dbReference type="InterPro" id="IPR003661">
    <property type="entry name" value="HisK_dim/P_dom"/>
</dbReference>
<keyword evidence="6" id="KW-0808">Transferase</keyword>
<evidence type="ECO:0000256" key="9">
    <source>
        <dbReference type="ARBA" id="ARBA00022840"/>
    </source>
</evidence>
<dbReference type="Pfam" id="PF00512">
    <property type="entry name" value="HisKA"/>
    <property type="match status" value="1"/>
</dbReference>
<dbReference type="EC" id="2.7.13.3" evidence="3"/>
<dbReference type="SUPFAM" id="SSF47384">
    <property type="entry name" value="Homodimeric domain of signal transducing histidine kinase"/>
    <property type="match status" value="1"/>
</dbReference>
<dbReference type="InterPro" id="IPR050980">
    <property type="entry name" value="2C_sensor_his_kinase"/>
</dbReference>
<comment type="catalytic activity">
    <reaction evidence="1">
        <text>ATP + protein L-histidine = ADP + protein N-phospho-L-histidine.</text>
        <dbReference type="EC" id="2.7.13.3"/>
    </reaction>
</comment>
<dbReference type="Gene3D" id="1.10.287.130">
    <property type="match status" value="1"/>
</dbReference>
<dbReference type="STRING" id="260552.Mag101_16860"/>
<evidence type="ECO:0000259" key="11">
    <source>
        <dbReference type="SMART" id="SM00387"/>
    </source>
</evidence>
<dbReference type="PANTHER" id="PTHR44936">
    <property type="entry name" value="SENSOR PROTEIN CREC"/>
    <property type="match status" value="1"/>
</dbReference>
<dbReference type="PRINTS" id="PR00344">
    <property type="entry name" value="BCTRLSENSOR"/>
</dbReference>
<keyword evidence="7" id="KW-0547">Nucleotide-binding</keyword>
<dbReference type="PANTHER" id="PTHR44936:SF10">
    <property type="entry name" value="SENSOR PROTEIN RSTB"/>
    <property type="match status" value="1"/>
</dbReference>
<keyword evidence="5" id="KW-0597">Phosphoprotein</keyword>
<evidence type="ECO:0000313" key="13">
    <source>
        <dbReference type="EMBL" id="AQQ69112.1"/>
    </source>
</evidence>
<accession>A0A1Q2MA76</accession>
<dbReference type="SUPFAM" id="SSF55874">
    <property type="entry name" value="ATPase domain of HSP90 chaperone/DNA topoisomerase II/histidine kinase"/>
    <property type="match status" value="1"/>
</dbReference>
<feature type="domain" description="Signal transduction histidine kinase dimerisation/phosphoacceptor" evidence="12">
    <location>
        <begin position="186"/>
        <end position="245"/>
    </location>
</feature>
<name>A0A1Q2MA76_9GAMM</name>
<evidence type="ECO:0000256" key="2">
    <source>
        <dbReference type="ARBA" id="ARBA00004651"/>
    </source>
</evidence>
<evidence type="ECO:0000256" key="8">
    <source>
        <dbReference type="ARBA" id="ARBA00022777"/>
    </source>
</evidence>
<keyword evidence="9" id="KW-0067">ATP-binding</keyword>
<evidence type="ECO:0000256" key="4">
    <source>
        <dbReference type="ARBA" id="ARBA00022475"/>
    </source>
</evidence>
<reference evidence="13" key="1">
    <citation type="submission" date="2017-02" db="EMBL/GenBank/DDBJ databases">
        <title>Genome of Microbulbifer agarilyticus GP101.</title>
        <authorList>
            <person name="Jung J."/>
            <person name="Bae S.S."/>
            <person name="Baek K."/>
        </authorList>
    </citation>
    <scope>NUCLEOTIDE SEQUENCE [LARGE SCALE GENOMIC DNA]</scope>
    <source>
        <strain evidence="13">GP101</strain>
    </source>
</reference>
<evidence type="ECO:0000256" key="3">
    <source>
        <dbReference type="ARBA" id="ARBA00012438"/>
    </source>
</evidence>
<dbReference type="KEGG" id="maga:Mag101_16860"/>